<dbReference type="Proteomes" id="UP000789396">
    <property type="component" value="Unassembled WGS sequence"/>
</dbReference>
<proteinExistence type="predicted"/>
<feature type="non-terminal residue" evidence="2">
    <location>
        <position position="184"/>
    </location>
</feature>
<organism evidence="2 3">
    <name type="scientific">Racocetra fulgida</name>
    <dbReference type="NCBI Taxonomy" id="60492"/>
    <lineage>
        <taxon>Eukaryota</taxon>
        <taxon>Fungi</taxon>
        <taxon>Fungi incertae sedis</taxon>
        <taxon>Mucoromycota</taxon>
        <taxon>Glomeromycotina</taxon>
        <taxon>Glomeromycetes</taxon>
        <taxon>Diversisporales</taxon>
        <taxon>Gigasporaceae</taxon>
        <taxon>Racocetra</taxon>
    </lineage>
</organism>
<protein>
    <submittedName>
        <fullName evidence="2">3826_t:CDS:1</fullName>
    </submittedName>
</protein>
<reference evidence="2" key="1">
    <citation type="submission" date="2021-06" db="EMBL/GenBank/DDBJ databases">
        <authorList>
            <person name="Kallberg Y."/>
            <person name="Tangrot J."/>
            <person name="Rosling A."/>
        </authorList>
    </citation>
    <scope>NUCLEOTIDE SEQUENCE</scope>
    <source>
        <strain evidence="2">IN212</strain>
    </source>
</reference>
<sequence>MLRPTTHQKKAKKAYKAKAHKYNTNANNSEAENSDNTDNISVYDEAVENDNAASIIKQLQAAVKQYDHYSNNTELEDDDNDSNLSAYNEPIENDNAENIVKKLQDAQQHEAAKGTPPLHTFWNQEKSHQEAGEVESYDKQLEDKVNEEDAGRLSEDEIEICNWRKKITAALENLTLDIKKENVN</sequence>
<keyword evidence="3" id="KW-1185">Reference proteome</keyword>
<name>A0A9N9IPX6_9GLOM</name>
<dbReference type="EMBL" id="CAJVPZ010033609">
    <property type="protein sequence ID" value="CAG8744796.1"/>
    <property type="molecule type" value="Genomic_DNA"/>
</dbReference>
<gene>
    <name evidence="2" type="ORF">RFULGI_LOCUS13141</name>
</gene>
<feature type="region of interest" description="Disordered" evidence="1">
    <location>
        <begin position="72"/>
        <end position="94"/>
    </location>
</feature>
<accession>A0A9N9IPX6</accession>
<dbReference type="OrthoDB" id="2488202at2759"/>
<comment type="caution">
    <text evidence="2">The sequence shown here is derived from an EMBL/GenBank/DDBJ whole genome shotgun (WGS) entry which is preliminary data.</text>
</comment>
<dbReference type="AlphaFoldDB" id="A0A9N9IPX6"/>
<evidence type="ECO:0000256" key="1">
    <source>
        <dbReference type="SAM" id="MobiDB-lite"/>
    </source>
</evidence>
<feature type="region of interest" description="Disordered" evidence="1">
    <location>
        <begin position="126"/>
        <end position="153"/>
    </location>
</feature>
<evidence type="ECO:0000313" key="2">
    <source>
        <dbReference type="EMBL" id="CAG8744796.1"/>
    </source>
</evidence>
<evidence type="ECO:0000313" key="3">
    <source>
        <dbReference type="Proteomes" id="UP000789396"/>
    </source>
</evidence>